<feature type="region of interest" description="Disordered" evidence="8">
    <location>
        <begin position="877"/>
        <end position="898"/>
    </location>
</feature>
<dbReference type="InterPro" id="IPR007219">
    <property type="entry name" value="XnlR_reg_dom"/>
</dbReference>
<dbReference type="InterPro" id="IPR001138">
    <property type="entry name" value="Zn2Cys6_DnaBD"/>
</dbReference>
<keyword evidence="5" id="KW-0238">DNA-binding</keyword>
<evidence type="ECO:0000256" key="4">
    <source>
        <dbReference type="ARBA" id="ARBA00023015"/>
    </source>
</evidence>
<dbReference type="GO" id="GO:0001216">
    <property type="term" value="F:DNA-binding transcription activator activity"/>
    <property type="evidence" value="ECO:0007669"/>
    <property type="project" value="UniProtKB-ARBA"/>
</dbReference>
<dbReference type="RefSeq" id="XP_003959917.1">
    <property type="nucleotide sequence ID" value="XM_003959868.1"/>
</dbReference>
<feature type="compositionally biased region" description="Polar residues" evidence="8">
    <location>
        <begin position="837"/>
        <end position="849"/>
    </location>
</feature>
<dbReference type="KEGG" id="kaf:KAFR_0L01720"/>
<evidence type="ECO:0000313" key="11">
    <source>
        <dbReference type="Proteomes" id="UP000005220"/>
    </source>
</evidence>
<evidence type="ECO:0000313" key="10">
    <source>
        <dbReference type="EMBL" id="CCF60782.1"/>
    </source>
</evidence>
<dbReference type="HOGENOM" id="CLU_010150_0_0_1"/>
<keyword evidence="3" id="KW-0862">Zinc</keyword>
<dbReference type="eggNOG" id="ENOG502QR4T">
    <property type="taxonomic scope" value="Eukaryota"/>
</dbReference>
<dbReference type="AlphaFoldDB" id="H2B2D2"/>
<dbReference type="Proteomes" id="UP000005220">
    <property type="component" value="Chromosome 12"/>
</dbReference>
<feature type="compositionally biased region" description="Polar residues" evidence="8">
    <location>
        <begin position="821"/>
        <end position="830"/>
    </location>
</feature>
<dbReference type="STRING" id="1071382.H2B2D2"/>
<organism evidence="10 11">
    <name type="scientific">Kazachstania africana (strain ATCC 22294 / BCRC 22015 / CBS 2517 / CECT 1963 / NBRC 1671 / NRRL Y-8276)</name>
    <name type="common">Yeast</name>
    <name type="synonym">Kluyveromyces africanus</name>
    <dbReference type="NCBI Taxonomy" id="1071382"/>
    <lineage>
        <taxon>Eukaryota</taxon>
        <taxon>Fungi</taxon>
        <taxon>Dikarya</taxon>
        <taxon>Ascomycota</taxon>
        <taxon>Saccharomycotina</taxon>
        <taxon>Saccharomycetes</taxon>
        <taxon>Saccharomycetales</taxon>
        <taxon>Saccharomycetaceae</taxon>
        <taxon>Kazachstania</taxon>
    </lineage>
</organism>
<feature type="domain" description="Zn(2)-C6 fungal-type" evidence="9">
    <location>
        <begin position="58"/>
        <end position="91"/>
    </location>
</feature>
<dbReference type="GeneID" id="13886990"/>
<dbReference type="CDD" id="cd12148">
    <property type="entry name" value="fungal_TF_MHR"/>
    <property type="match status" value="1"/>
</dbReference>
<evidence type="ECO:0000256" key="5">
    <source>
        <dbReference type="ARBA" id="ARBA00023125"/>
    </source>
</evidence>
<dbReference type="PANTHER" id="PTHR31845">
    <property type="entry name" value="FINGER DOMAIN PROTEIN, PUTATIVE-RELATED"/>
    <property type="match status" value="1"/>
</dbReference>
<dbReference type="Pfam" id="PF00172">
    <property type="entry name" value="Zn_clus"/>
    <property type="match status" value="1"/>
</dbReference>
<dbReference type="InterPro" id="IPR036864">
    <property type="entry name" value="Zn2-C6_fun-type_DNA-bd_sf"/>
</dbReference>
<comment type="subcellular location">
    <subcellularLocation>
        <location evidence="1">Nucleus</location>
    </subcellularLocation>
</comment>
<dbReference type="SUPFAM" id="SSF57701">
    <property type="entry name" value="Zn2/Cys6 DNA-binding domain"/>
    <property type="match status" value="1"/>
</dbReference>
<dbReference type="Gene3D" id="4.10.240.10">
    <property type="entry name" value="Zn(2)-C6 fungal-type DNA-binding domain"/>
    <property type="match status" value="1"/>
</dbReference>
<dbReference type="EMBL" id="HE650832">
    <property type="protein sequence ID" value="CCF60782.1"/>
    <property type="molecule type" value="Genomic_DNA"/>
</dbReference>
<accession>H2B2D2</accession>
<keyword evidence="11" id="KW-1185">Reference proteome</keyword>
<dbReference type="Pfam" id="PF04082">
    <property type="entry name" value="Fungal_trans"/>
    <property type="match status" value="1"/>
</dbReference>
<name>H2B2D2_KAZAF</name>
<gene>
    <name evidence="10" type="primary">KAFR0L01720</name>
    <name evidence="10" type="ORF">KAFR_0L01720</name>
</gene>
<dbReference type="GO" id="GO:0000976">
    <property type="term" value="F:transcription cis-regulatory region binding"/>
    <property type="evidence" value="ECO:0007669"/>
    <property type="project" value="TreeGrafter"/>
</dbReference>
<evidence type="ECO:0000256" key="6">
    <source>
        <dbReference type="ARBA" id="ARBA00023163"/>
    </source>
</evidence>
<keyword evidence="2" id="KW-0479">Metal-binding</keyword>
<keyword evidence="4" id="KW-0805">Transcription regulation</keyword>
<protein>
    <recommendedName>
        <fullName evidence="9">Zn(2)-C6 fungal-type domain-containing protein</fullName>
    </recommendedName>
</protein>
<dbReference type="PANTHER" id="PTHR31845:SF6">
    <property type="entry name" value="TRANSCRIPTION FACTOR SEF1-RELATED"/>
    <property type="match status" value="1"/>
</dbReference>
<dbReference type="PROSITE" id="PS50048">
    <property type="entry name" value="ZN2_CY6_FUNGAL_2"/>
    <property type="match status" value="1"/>
</dbReference>
<evidence type="ECO:0000256" key="7">
    <source>
        <dbReference type="ARBA" id="ARBA00023242"/>
    </source>
</evidence>
<dbReference type="FunCoup" id="H2B2D2">
    <property type="interactions" value="155"/>
</dbReference>
<dbReference type="GO" id="GO:0000981">
    <property type="term" value="F:DNA-binding transcription factor activity, RNA polymerase II-specific"/>
    <property type="evidence" value="ECO:0007669"/>
    <property type="project" value="InterPro"/>
</dbReference>
<dbReference type="InterPro" id="IPR051089">
    <property type="entry name" value="prtT"/>
</dbReference>
<dbReference type="GO" id="GO:0008270">
    <property type="term" value="F:zinc ion binding"/>
    <property type="evidence" value="ECO:0007669"/>
    <property type="project" value="InterPro"/>
</dbReference>
<keyword evidence="7" id="KW-0539">Nucleus</keyword>
<evidence type="ECO:0000256" key="1">
    <source>
        <dbReference type="ARBA" id="ARBA00004123"/>
    </source>
</evidence>
<dbReference type="GO" id="GO:0006351">
    <property type="term" value="P:DNA-templated transcription"/>
    <property type="evidence" value="ECO:0007669"/>
    <property type="project" value="InterPro"/>
</dbReference>
<dbReference type="OrthoDB" id="3163292at2759"/>
<dbReference type="PROSITE" id="PS00463">
    <property type="entry name" value="ZN2_CY6_FUNGAL_1"/>
    <property type="match status" value="1"/>
</dbReference>
<keyword evidence="6" id="KW-0804">Transcription</keyword>
<dbReference type="SMART" id="SM00066">
    <property type="entry name" value="GAL4"/>
    <property type="match status" value="1"/>
</dbReference>
<evidence type="ECO:0000256" key="8">
    <source>
        <dbReference type="SAM" id="MobiDB-lite"/>
    </source>
</evidence>
<evidence type="ECO:0000256" key="3">
    <source>
        <dbReference type="ARBA" id="ARBA00022833"/>
    </source>
</evidence>
<evidence type="ECO:0000259" key="9">
    <source>
        <dbReference type="PROSITE" id="PS50048"/>
    </source>
</evidence>
<feature type="compositionally biased region" description="Basic and acidic residues" evidence="8">
    <location>
        <begin position="887"/>
        <end position="898"/>
    </location>
</feature>
<feature type="region of interest" description="Disordered" evidence="8">
    <location>
        <begin position="809"/>
        <end position="849"/>
    </location>
</feature>
<dbReference type="FunFam" id="4.10.240.10:FF:000003">
    <property type="entry name" value="C6 transcription factor (Leu3)"/>
    <property type="match status" value="1"/>
</dbReference>
<sequence>MADSNIQNIKTSTSETGLFPLSKKRRISESIAVGRETNNVSSNAIRRDHAGSHRPVTSCSHCRQQKIKCNANQNYPNPCSRCQKYKLHCEIDPSFKPQKGSQLQTMRRDLDDLKLKLDHLLGNQSIISQALNQTAGGREILHSLAVLNERHSQPPSELEEDLTPTNTFSAQTYLIRGPQLRSMKTPSAKSPSLQDRHQTLPANFTLENDHSDSGDSRISLRDNKSKDQILATPSLFERVPTPDDKIDQFLLGEVQIPLEKANELHKRFVDEYLPYFPIMFTNSAAELYSQSKLLFWTVMLTACLSDSEPTLYIKLSSLIKQLAIETCWMRTPRSTHISQALLILCIWPLPNQRVLDDCSYRFVGLAKSLSFQLGLHRGKFMAEFTRSQTWMPNAEKWRTRTWLGIFFSELCWASILGLPPTSKIDYLVDRVKFAEDQPSVYDNNDEEETSFKLPSRFKRLILLSVFQSNLCTTMDSSTNSPDGLIECDLRASTLSTFEQELEELNKGLDFEKDDAVHIYYLYVQLMICCFAFLPEMPLSVQSQYVLKAYSSATKIVTLLTKLLENHQLIALPIYIRQSATFSAFILFKLQLNSMLLSKFLNSARQSIVTIHRLFRNQHTAWTTSVENDISRTASTLERLNMVLIRHPEVFLMETGIIAKMRSHLTGSLFYDLVWCLHEAGRRENSSGDTQAKESSKVSSDVAGNKMLYPLPLYNHIAREDFKTVTETTPGGTTVTTLVPTKDALRHAEELAKTNKDTDGVVKEINGIPISMLDETGSVRLSSTKGNSIASNLDQSQTTSGLSKMANVRADEKGTYSRPQRAVSSMTSSIRTGPESHSLFTRSTSTVPPSFPNNMGEISSSRATSNVEDFNVLNNRNTAFGGSLENQEESKAQDSDIDKDSSWNIPQSDQLNDFFQQQTAGWLENGLGNDDIFGWFDMGTEF</sequence>
<evidence type="ECO:0000256" key="2">
    <source>
        <dbReference type="ARBA" id="ARBA00022723"/>
    </source>
</evidence>
<proteinExistence type="predicted"/>
<reference evidence="10 11" key="1">
    <citation type="journal article" date="2011" name="Proc. Natl. Acad. Sci. U.S.A.">
        <title>Evolutionary erosion of yeast sex chromosomes by mating-type switching accidents.</title>
        <authorList>
            <person name="Gordon J.L."/>
            <person name="Armisen D."/>
            <person name="Proux-Wera E."/>
            <person name="Oheigeartaigh S.S."/>
            <person name="Byrne K.P."/>
            <person name="Wolfe K.H."/>
        </authorList>
    </citation>
    <scope>NUCLEOTIDE SEQUENCE [LARGE SCALE GENOMIC DNA]</scope>
    <source>
        <strain evidence="11">ATCC 22294 / BCRC 22015 / CBS 2517 / CECT 1963 / NBRC 1671 / NRRL Y-8276</strain>
    </source>
</reference>
<dbReference type="GO" id="GO:0005634">
    <property type="term" value="C:nucleus"/>
    <property type="evidence" value="ECO:0007669"/>
    <property type="project" value="UniProtKB-SubCell"/>
</dbReference>
<dbReference type="CDD" id="cd00067">
    <property type="entry name" value="GAL4"/>
    <property type="match status" value="1"/>
</dbReference>
<dbReference type="InParanoid" id="H2B2D2"/>